<dbReference type="GO" id="GO:0031388">
    <property type="term" value="P:organic acid phosphorylation"/>
    <property type="evidence" value="ECO:0007669"/>
    <property type="project" value="InterPro"/>
</dbReference>
<dbReference type="InterPro" id="IPR004381">
    <property type="entry name" value="Glycerate_kinase"/>
</dbReference>
<dbReference type="InterPro" id="IPR036129">
    <property type="entry name" value="Glycerate_kinase_sf"/>
</dbReference>
<dbReference type="AlphaFoldDB" id="A0A2T2WLP5"/>
<keyword evidence="3 4" id="KW-0418">Kinase</keyword>
<evidence type="ECO:0000313" key="5">
    <source>
        <dbReference type="Proteomes" id="UP000241848"/>
    </source>
</evidence>
<dbReference type="InterPro" id="IPR018197">
    <property type="entry name" value="Glycerate_kinase_RE-like"/>
</dbReference>
<dbReference type="SUPFAM" id="SSF110738">
    <property type="entry name" value="Glycerate kinase I"/>
    <property type="match status" value="1"/>
</dbReference>
<reference evidence="4 5" key="1">
    <citation type="journal article" date="2014" name="BMC Genomics">
        <title>Comparison of environmental and isolate Sulfobacillus genomes reveals diverse carbon, sulfur, nitrogen, and hydrogen metabolisms.</title>
        <authorList>
            <person name="Justice N.B."/>
            <person name="Norman A."/>
            <person name="Brown C.T."/>
            <person name="Singh A."/>
            <person name="Thomas B.C."/>
            <person name="Banfield J.F."/>
        </authorList>
    </citation>
    <scope>NUCLEOTIDE SEQUENCE [LARGE SCALE GENOMIC DNA]</scope>
    <source>
        <strain evidence="4">AMDSBA3</strain>
    </source>
</reference>
<dbReference type="Pfam" id="PF02595">
    <property type="entry name" value="Gly_kinase"/>
    <property type="match status" value="2"/>
</dbReference>
<gene>
    <name evidence="4" type="ORF">C7B45_04275</name>
</gene>
<proteinExistence type="inferred from homology"/>
<comment type="similarity">
    <text evidence="1">Belongs to the glycerate kinase type-1 family.</text>
</comment>
<dbReference type="EMBL" id="PXYV01000008">
    <property type="protein sequence ID" value="PSR23159.1"/>
    <property type="molecule type" value="Genomic_DNA"/>
</dbReference>
<comment type="caution">
    <text evidence="4">The sequence shown here is derived from an EMBL/GenBank/DDBJ whole genome shotgun (WGS) entry which is preliminary data.</text>
</comment>
<dbReference type="GO" id="GO:0008887">
    <property type="term" value="F:glycerate kinase activity"/>
    <property type="evidence" value="ECO:0007669"/>
    <property type="project" value="InterPro"/>
</dbReference>
<dbReference type="InterPro" id="IPR018193">
    <property type="entry name" value="Glyc_kinase_flavodox-like_fold"/>
</dbReference>
<dbReference type="PANTHER" id="PTHR21599:SF0">
    <property type="entry name" value="GLYCERATE KINASE"/>
    <property type="match status" value="1"/>
</dbReference>
<dbReference type="Proteomes" id="UP000241848">
    <property type="component" value="Unassembled WGS sequence"/>
</dbReference>
<evidence type="ECO:0000256" key="1">
    <source>
        <dbReference type="ARBA" id="ARBA00006284"/>
    </source>
</evidence>
<evidence type="ECO:0000256" key="3">
    <source>
        <dbReference type="ARBA" id="ARBA00022777"/>
    </source>
</evidence>
<dbReference type="Gene3D" id="3.40.50.10350">
    <property type="entry name" value="Glycerate kinase, domain 1"/>
    <property type="match status" value="1"/>
</dbReference>
<sequence length="354" mass="37836">MKAQAVAQAMVRGLQEVVSPTDFVIYPLASGGSGTTDLAVRLAGGRLYHEVIAVGNRRAREVKWGWLNDRTAIFDAQDALGSPDGPSQLPGTYTDSRPVGEMIRRLLARRPDRIAVGLGDVLAADAGMGLLQLFGVTLMDGTGTPLASGSRPLLALDRIDFSDLTPPPIPIVGLTDHWHSWNERVQQRDFRLDLIHGGLMPASCRLAELLSEYIRIPVGDVAASGSGGGLGMALAFLGAQFRLGAEFLAHLGRLEEKAWQVDWAVTGSSQLTADSAHQAVGQVAQVAQRAGIPAVALTLQLGPGHLGLYDAGIVGQYSVLDRPRNERDVHRALASLIEKAAYRVGYWMQALSDP</sequence>
<evidence type="ECO:0000313" key="4">
    <source>
        <dbReference type="EMBL" id="PSR23159.1"/>
    </source>
</evidence>
<keyword evidence="2" id="KW-0808">Transferase</keyword>
<dbReference type="Gene3D" id="3.90.1510.10">
    <property type="entry name" value="Glycerate kinase, domain 2"/>
    <property type="match status" value="1"/>
</dbReference>
<accession>A0A2T2WLP5</accession>
<organism evidence="4 5">
    <name type="scientific">Sulfobacillus acidophilus</name>
    <dbReference type="NCBI Taxonomy" id="53633"/>
    <lineage>
        <taxon>Bacteria</taxon>
        <taxon>Bacillati</taxon>
        <taxon>Bacillota</taxon>
        <taxon>Clostridia</taxon>
        <taxon>Eubacteriales</taxon>
        <taxon>Clostridiales Family XVII. Incertae Sedis</taxon>
        <taxon>Sulfobacillus</taxon>
    </lineage>
</organism>
<evidence type="ECO:0000256" key="2">
    <source>
        <dbReference type="ARBA" id="ARBA00022679"/>
    </source>
</evidence>
<name>A0A2T2WLP5_9FIRM</name>
<dbReference type="PANTHER" id="PTHR21599">
    <property type="entry name" value="GLYCERATE KINASE"/>
    <property type="match status" value="1"/>
</dbReference>
<protein>
    <submittedName>
        <fullName evidence="4">Glycerate kinase</fullName>
    </submittedName>
</protein>